<evidence type="ECO:0000313" key="4">
    <source>
        <dbReference type="Proteomes" id="UP001593833"/>
    </source>
</evidence>
<sequence>MHTFSTARELRRRLEYQQPDLLVLDAGLPRFDGLTALRTLDAGRLGIILLSSDTLTGARVTVEALFAGARDYIIKRGAAPVARLAIKRHRFMRALERAAVEAPALTAENGAWLRLQCSKTGVVAGPVEEYPFVSGQAWIGLVMVRSHTLA</sequence>
<evidence type="ECO:0000259" key="2">
    <source>
        <dbReference type="PROSITE" id="PS50110"/>
    </source>
</evidence>
<name>A0ABV6YKI9_UNCEI</name>
<proteinExistence type="predicted"/>
<dbReference type="PROSITE" id="PS50110">
    <property type="entry name" value="RESPONSE_REGULATORY"/>
    <property type="match status" value="1"/>
</dbReference>
<feature type="modified residue" description="4-aspartylphosphate" evidence="1">
    <location>
        <position position="25"/>
    </location>
</feature>
<dbReference type="InterPro" id="IPR011006">
    <property type="entry name" value="CheY-like_superfamily"/>
</dbReference>
<dbReference type="Pfam" id="PF00072">
    <property type="entry name" value="Response_reg"/>
    <property type="match status" value="1"/>
</dbReference>
<dbReference type="EMBL" id="JBHPKH010000043">
    <property type="protein sequence ID" value="MFC1572834.1"/>
    <property type="molecule type" value="Genomic_DNA"/>
</dbReference>
<evidence type="ECO:0000256" key="1">
    <source>
        <dbReference type="PROSITE-ProRule" id="PRU00169"/>
    </source>
</evidence>
<protein>
    <submittedName>
        <fullName evidence="3">Response regulator</fullName>
    </submittedName>
</protein>
<organism evidence="3 4">
    <name type="scientific">Eiseniibacteriota bacterium</name>
    <dbReference type="NCBI Taxonomy" id="2212470"/>
    <lineage>
        <taxon>Bacteria</taxon>
        <taxon>Candidatus Eiseniibacteriota</taxon>
    </lineage>
</organism>
<dbReference type="InterPro" id="IPR001789">
    <property type="entry name" value="Sig_transdc_resp-reg_receiver"/>
</dbReference>
<evidence type="ECO:0000313" key="3">
    <source>
        <dbReference type="EMBL" id="MFC1572834.1"/>
    </source>
</evidence>
<keyword evidence="1" id="KW-0597">Phosphoprotein</keyword>
<comment type="caution">
    <text evidence="3">The sequence shown here is derived from an EMBL/GenBank/DDBJ whole genome shotgun (WGS) entry which is preliminary data.</text>
</comment>
<reference evidence="3 4" key="1">
    <citation type="submission" date="2024-09" db="EMBL/GenBank/DDBJ databases">
        <authorList>
            <person name="D'Angelo T."/>
        </authorList>
    </citation>
    <scope>NUCLEOTIDE SEQUENCE [LARGE SCALE GENOMIC DNA]</scope>
    <source>
        <strain evidence="3">SAG AM-320-E07</strain>
    </source>
</reference>
<gene>
    <name evidence="3" type="ORF">ACFL6M_04465</name>
</gene>
<feature type="non-terminal residue" evidence="3">
    <location>
        <position position="150"/>
    </location>
</feature>
<accession>A0ABV6YKI9</accession>
<dbReference type="SUPFAM" id="SSF52172">
    <property type="entry name" value="CheY-like"/>
    <property type="match status" value="1"/>
</dbReference>
<dbReference type="Gene3D" id="3.40.50.2300">
    <property type="match status" value="1"/>
</dbReference>
<dbReference type="Proteomes" id="UP001593833">
    <property type="component" value="Unassembled WGS sequence"/>
</dbReference>
<feature type="domain" description="Response regulatory" evidence="2">
    <location>
        <begin position="1"/>
        <end position="90"/>
    </location>
</feature>
<keyword evidence="4" id="KW-1185">Reference proteome</keyword>